<evidence type="ECO:0000313" key="2">
    <source>
        <dbReference type="Proteomes" id="UP000315540"/>
    </source>
</evidence>
<evidence type="ECO:0000313" key="1">
    <source>
        <dbReference type="EMBL" id="TPN88801.1"/>
    </source>
</evidence>
<dbReference type="Pfam" id="PF13585">
    <property type="entry name" value="CHU_C"/>
    <property type="match status" value="1"/>
</dbReference>
<gene>
    <name evidence="1" type="ORF">FHK87_00890</name>
</gene>
<comment type="caution">
    <text evidence="1">The sequence shown here is derived from an EMBL/GenBank/DDBJ whole genome shotgun (WGS) entry which is preliminary data.</text>
</comment>
<name>A0A504JPV9_9FLAO</name>
<protein>
    <submittedName>
        <fullName evidence="1">Gliding motility-associated C-terminal domain-containing protein</fullName>
    </submittedName>
</protein>
<keyword evidence="2" id="KW-1185">Reference proteome</keyword>
<dbReference type="Proteomes" id="UP000315540">
    <property type="component" value="Unassembled WGS sequence"/>
</dbReference>
<reference evidence="1 2" key="1">
    <citation type="submission" date="2019-06" db="EMBL/GenBank/DDBJ databases">
        <authorList>
            <person name="Meng X."/>
        </authorList>
    </citation>
    <scope>NUCLEOTIDE SEQUENCE [LARGE SCALE GENOMIC DNA]</scope>
    <source>
        <strain evidence="1 2">M625</strain>
    </source>
</reference>
<organism evidence="1 2">
    <name type="scientific">Aquimarina algicola</name>
    <dbReference type="NCBI Taxonomy" id="2589995"/>
    <lineage>
        <taxon>Bacteria</taxon>
        <taxon>Pseudomonadati</taxon>
        <taxon>Bacteroidota</taxon>
        <taxon>Flavobacteriia</taxon>
        <taxon>Flavobacteriales</taxon>
        <taxon>Flavobacteriaceae</taxon>
        <taxon>Aquimarina</taxon>
    </lineage>
</organism>
<sequence length="906" mass="99620">METIDFDTDGDPDGIINLYTETGTTPADGVWMIEPRYATALNPTNGNVSLWILPAATTSVTLDEYSFTLMNATCGDTPFRTVRLILGPYSGIALPRTGDLNVNAQGCDDESFDLFTAFVLDETTPAPHQNGIWTYNGSSPNFVGFDPMNPSRIIVDIPYQEGEPIPDQEAFEFTYTVSGTSPCVPTSATTVRISMVRQVSAGSPSEIDICESEILAGVFDADIDLRDDRYLSGEDIDNGFWFSDEDPTGQIANDQDSFINLRTIYEDFVTANGNNLRFGCSEFEFSYGVRQRSGVCSDDKATISFTFYEQLRPFRQPDPAPEFCANQDRGSLNLFDLLEFTTETTTSGASVDFVYDSDSYTNWRRVSGPGTSDNNLGLMSLIDATGNLNTEYTHLGTINTLNATPGTYVFEYLVSPKINCQDSADETCNPLASPLDDFYCEHPCAVESALVTIEILAFDYPGEDTVDVNLCISDMQVDLRSLLETNGSDVVATTGVWTDSSGGAINNTFVFPDSTTSQTYTFTYTTNRNGCNDSADLTLTIHTEPNAGEDASILICSDDRTLTLFDLLGGTPDTTGEWTGPFGYSSEGDNRGIFIEGDDDLFILQPGEYVYNVPANDGCTTSDQATVMVNFVDPVAIGDDINETFCKTSGSINLFTLLERSTIRTGTFVDPEDTGALSPDGTVDFQTLESRIYTFRYVVNAEEPCGESALNINLQIIDIPVPEVPAQEFCILDAVRLDDIVVDVSNYSWYASLESETPILDNPLLLDNQTYYIAANDGGNEQCESERLAVPITILNTGERSLDGELCTLDFQDGVSPNGDNQNDTFSLFIDDVYNIPEAFPDFDLKIYNRYGSIVYEGRKDTEEFRGESNTSVRLGDDLPSGTYFYIFTPNFQNNQPIQGSFYLSR</sequence>
<dbReference type="EMBL" id="VFWZ01000001">
    <property type="protein sequence ID" value="TPN88801.1"/>
    <property type="molecule type" value="Genomic_DNA"/>
</dbReference>
<proteinExistence type="predicted"/>
<accession>A0A504JPV9</accession>
<dbReference type="AlphaFoldDB" id="A0A504JPV9"/>